<keyword evidence="6" id="KW-0963">Cytoplasm</keyword>
<dbReference type="HAMAP" id="MF_00076">
    <property type="entry name" value="HisB"/>
    <property type="match status" value="1"/>
</dbReference>
<dbReference type="CDD" id="cd07914">
    <property type="entry name" value="IGPD"/>
    <property type="match status" value="1"/>
</dbReference>
<name>A0A3E3I1X4_9FIRM</name>
<dbReference type="InterPro" id="IPR020565">
    <property type="entry name" value="ImidazoleglycerP_deHydtase_CS"/>
</dbReference>
<evidence type="ECO:0000256" key="7">
    <source>
        <dbReference type="RuleBase" id="RU000599"/>
    </source>
</evidence>
<evidence type="ECO:0000313" key="8">
    <source>
        <dbReference type="EMBL" id="RGE58569.1"/>
    </source>
</evidence>
<proteinExistence type="inferred from homology"/>
<comment type="similarity">
    <text evidence="6 7">Belongs to the imidazoleglycerol-phosphate dehydratase family.</text>
</comment>
<dbReference type="FunFam" id="3.30.230.40:FF:000003">
    <property type="entry name" value="Imidazoleglycerol-phosphate dehydratase HisB"/>
    <property type="match status" value="1"/>
</dbReference>
<dbReference type="NCBIfam" id="NF002111">
    <property type="entry name" value="PRK00951.2-1"/>
    <property type="match status" value="1"/>
</dbReference>
<dbReference type="PANTHER" id="PTHR23133:SF2">
    <property type="entry name" value="IMIDAZOLEGLYCEROL-PHOSPHATE DEHYDRATASE"/>
    <property type="match status" value="1"/>
</dbReference>
<evidence type="ECO:0000256" key="3">
    <source>
        <dbReference type="ARBA" id="ARBA00022605"/>
    </source>
</evidence>
<keyword evidence="9" id="KW-1185">Reference proteome</keyword>
<evidence type="ECO:0000256" key="6">
    <source>
        <dbReference type="HAMAP-Rule" id="MF_00076"/>
    </source>
</evidence>
<dbReference type="AlphaFoldDB" id="A0A3E3I1X4"/>
<dbReference type="UniPathway" id="UPA00031">
    <property type="reaction ID" value="UER00011"/>
</dbReference>
<dbReference type="PANTHER" id="PTHR23133">
    <property type="entry name" value="IMIDAZOLEGLYCEROL-PHOSPHATE DEHYDRATASE HIS7"/>
    <property type="match status" value="1"/>
</dbReference>
<organism evidence="8 9">
    <name type="scientific">Eisenbergiella massiliensis</name>
    <dbReference type="NCBI Taxonomy" id="1720294"/>
    <lineage>
        <taxon>Bacteria</taxon>
        <taxon>Bacillati</taxon>
        <taxon>Bacillota</taxon>
        <taxon>Clostridia</taxon>
        <taxon>Lachnospirales</taxon>
        <taxon>Lachnospiraceae</taxon>
        <taxon>Eisenbergiella</taxon>
    </lineage>
</organism>
<evidence type="ECO:0000256" key="4">
    <source>
        <dbReference type="ARBA" id="ARBA00023102"/>
    </source>
</evidence>
<evidence type="ECO:0000256" key="2">
    <source>
        <dbReference type="ARBA" id="ARBA00016664"/>
    </source>
</evidence>
<dbReference type="InterPro" id="IPR020568">
    <property type="entry name" value="Ribosomal_Su5_D2-typ_SF"/>
</dbReference>
<keyword evidence="5 6" id="KW-0456">Lyase</keyword>
<dbReference type="SUPFAM" id="SSF54211">
    <property type="entry name" value="Ribosomal protein S5 domain 2-like"/>
    <property type="match status" value="2"/>
</dbReference>
<dbReference type="InterPro" id="IPR000807">
    <property type="entry name" value="ImidazoleglycerolP_deHydtase"/>
</dbReference>
<evidence type="ECO:0000313" key="9">
    <source>
        <dbReference type="Proteomes" id="UP000260812"/>
    </source>
</evidence>
<comment type="catalytic activity">
    <reaction evidence="6 7">
        <text>D-erythro-1-(imidazol-4-yl)glycerol 3-phosphate = 3-(imidazol-4-yl)-2-oxopropyl phosphate + H2O</text>
        <dbReference type="Rhea" id="RHEA:11040"/>
        <dbReference type="ChEBI" id="CHEBI:15377"/>
        <dbReference type="ChEBI" id="CHEBI:57766"/>
        <dbReference type="ChEBI" id="CHEBI:58278"/>
        <dbReference type="EC" id="4.2.1.19"/>
    </reaction>
</comment>
<dbReference type="Gene3D" id="3.30.230.40">
    <property type="entry name" value="Imidazole glycerol phosphate dehydratase, domain 1"/>
    <property type="match status" value="2"/>
</dbReference>
<dbReference type="GO" id="GO:0000105">
    <property type="term" value="P:L-histidine biosynthetic process"/>
    <property type="evidence" value="ECO:0007669"/>
    <property type="project" value="UniProtKB-UniRule"/>
</dbReference>
<dbReference type="GeneID" id="97988501"/>
<dbReference type="PROSITE" id="PS00955">
    <property type="entry name" value="IGP_DEHYDRATASE_2"/>
    <property type="match status" value="1"/>
</dbReference>
<protein>
    <recommendedName>
        <fullName evidence="2 6">Imidazoleglycerol-phosphate dehydratase</fullName>
        <shortName evidence="6">IGPD</shortName>
        <ecNumber evidence="6 7">4.2.1.19</ecNumber>
    </recommendedName>
</protein>
<dbReference type="NCBIfam" id="NF002114">
    <property type="entry name" value="PRK00951.2-4"/>
    <property type="match status" value="1"/>
</dbReference>
<comment type="caution">
    <text evidence="8">The sequence shown here is derived from an EMBL/GenBank/DDBJ whole genome shotgun (WGS) entry which is preliminary data.</text>
</comment>
<comment type="subcellular location">
    <subcellularLocation>
        <location evidence="6 7">Cytoplasm</location>
    </subcellularLocation>
</comment>
<dbReference type="Pfam" id="PF00475">
    <property type="entry name" value="IGPD"/>
    <property type="match status" value="1"/>
</dbReference>
<evidence type="ECO:0000256" key="5">
    <source>
        <dbReference type="ARBA" id="ARBA00023239"/>
    </source>
</evidence>
<reference evidence="8" key="1">
    <citation type="submission" date="2018-08" db="EMBL/GenBank/DDBJ databases">
        <title>A genome reference for cultivated species of the human gut microbiota.</title>
        <authorList>
            <person name="Zou Y."/>
            <person name="Xue W."/>
            <person name="Luo G."/>
        </authorList>
    </citation>
    <scope>NUCLEOTIDE SEQUENCE [LARGE SCALE GENOMIC DNA]</scope>
    <source>
        <strain evidence="8">TF05-5AC</strain>
    </source>
</reference>
<dbReference type="EC" id="4.2.1.19" evidence="6 7"/>
<accession>A0A3E3I1X4</accession>
<evidence type="ECO:0000256" key="1">
    <source>
        <dbReference type="ARBA" id="ARBA00005047"/>
    </source>
</evidence>
<dbReference type="GO" id="GO:0005737">
    <property type="term" value="C:cytoplasm"/>
    <property type="evidence" value="ECO:0007669"/>
    <property type="project" value="UniProtKB-SubCell"/>
</dbReference>
<sequence length="205" mass="22373">MGQDAEGVRRVQRCACMKRTTRETDITLTLNLDGSGKSDIHTGIGFFDHMLEGFAKHGFFDLTVQVNGDLHVDGHHTVEDTGIVLGQAIAQAAGDKAGICRYGFFMLPMDDALALSAVDLCGRPWLEFDCSFPTPVIGTLDSQLLREFFYAVSYSAAMNLHLKMLSGQNSHHMAEAMFKAFAKALDMATGYDERIDGVLSTKGSL</sequence>
<comment type="pathway">
    <text evidence="1 6 7">Amino-acid biosynthesis; L-histidine biosynthesis; L-histidine from 5-phospho-alpha-D-ribose 1-diphosphate: step 6/9.</text>
</comment>
<dbReference type="EMBL" id="QVLV01000011">
    <property type="protein sequence ID" value="RGE58569.1"/>
    <property type="molecule type" value="Genomic_DNA"/>
</dbReference>
<dbReference type="FunFam" id="3.30.230.40:FF:000001">
    <property type="entry name" value="Imidazoleglycerol-phosphate dehydratase HisB"/>
    <property type="match status" value="1"/>
</dbReference>
<gene>
    <name evidence="6 8" type="primary">hisB</name>
    <name evidence="8" type="ORF">DXC51_16900</name>
</gene>
<dbReference type="Proteomes" id="UP000260812">
    <property type="component" value="Unassembled WGS sequence"/>
</dbReference>
<keyword evidence="3 6" id="KW-0028">Amino-acid biosynthesis</keyword>
<dbReference type="RefSeq" id="WP_117544978.1">
    <property type="nucleotide sequence ID" value="NZ_JBKUNB010000003.1"/>
</dbReference>
<dbReference type="PROSITE" id="PS00954">
    <property type="entry name" value="IGP_DEHYDRATASE_1"/>
    <property type="match status" value="1"/>
</dbReference>
<keyword evidence="4 6" id="KW-0368">Histidine biosynthesis</keyword>
<dbReference type="InterPro" id="IPR038494">
    <property type="entry name" value="IGPD_sf"/>
</dbReference>
<dbReference type="GO" id="GO:0004424">
    <property type="term" value="F:imidazoleglycerol-phosphate dehydratase activity"/>
    <property type="evidence" value="ECO:0007669"/>
    <property type="project" value="UniProtKB-UniRule"/>
</dbReference>